<evidence type="ECO:0008006" key="4">
    <source>
        <dbReference type="Google" id="ProtNLM"/>
    </source>
</evidence>
<sequence length="131" mass="13368">MPEILQKLKSGLSSSSENDESPGTTSSRNDAQGAAAPGTDTDFIPAKDDVSGLRGQSAAAQSDRQTLREAAEAEDAGAGVGANSGSDKTSTGGVASMARPSGGVIRSEEAHARDRAQSDRMLLRKAAAHDR</sequence>
<evidence type="ECO:0000313" key="2">
    <source>
        <dbReference type="EMBL" id="KAK8057449.1"/>
    </source>
</evidence>
<feature type="region of interest" description="Disordered" evidence="1">
    <location>
        <begin position="1"/>
        <end position="131"/>
    </location>
</feature>
<gene>
    <name evidence="2" type="ORF">PG996_011386</name>
</gene>
<feature type="compositionally biased region" description="Basic and acidic residues" evidence="1">
    <location>
        <begin position="106"/>
        <end position="131"/>
    </location>
</feature>
<comment type="caution">
    <text evidence="2">The sequence shown here is derived from an EMBL/GenBank/DDBJ whole genome shotgun (WGS) entry which is preliminary data.</text>
</comment>
<dbReference type="Proteomes" id="UP001446871">
    <property type="component" value="Unassembled WGS sequence"/>
</dbReference>
<keyword evidence="3" id="KW-1185">Reference proteome</keyword>
<feature type="compositionally biased region" description="Polar residues" evidence="1">
    <location>
        <begin position="83"/>
        <end position="93"/>
    </location>
</feature>
<protein>
    <recommendedName>
        <fullName evidence="4">SMP domain-containing protein</fullName>
    </recommendedName>
</protein>
<accession>A0ABR1UEW8</accession>
<proteinExistence type="predicted"/>
<reference evidence="2 3" key="1">
    <citation type="submission" date="2023-01" db="EMBL/GenBank/DDBJ databases">
        <title>Analysis of 21 Apiospora genomes using comparative genomics revels a genus with tremendous synthesis potential of carbohydrate active enzymes and secondary metabolites.</title>
        <authorList>
            <person name="Sorensen T."/>
        </authorList>
    </citation>
    <scope>NUCLEOTIDE SEQUENCE [LARGE SCALE GENOMIC DNA]</scope>
    <source>
        <strain evidence="2 3">CBS 83171</strain>
    </source>
</reference>
<evidence type="ECO:0000256" key="1">
    <source>
        <dbReference type="SAM" id="MobiDB-lite"/>
    </source>
</evidence>
<evidence type="ECO:0000313" key="3">
    <source>
        <dbReference type="Proteomes" id="UP001446871"/>
    </source>
</evidence>
<feature type="compositionally biased region" description="Low complexity" evidence="1">
    <location>
        <begin position="7"/>
        <end position="16"/>
    </location>
</feature>
<name>A0ABR1UEW8_9PEZI</name>
<feature type="compositionally biased region" description="Polar residues" evidence="1">
    <location>
        <begin position="21"/>
        <end position="30"/>
    </location>
</feature>
<organism evidence="2 3">
    <name type="scientific">Apiospora saccharicola</name>
    <dbReference type="NCBI Taxonomy" id="335842"/>
    <lineage>
        <taxon>Eukaryota</taxon>
        <taxon>Fungi</taxon>
        <taxon>Dikarya</taxon>
        <taxon>Ascomycota</taxon>
        <taxon>Pezizomycotina</taxon>
        <taxon>Sordariomycetes</taxon>
        <taxon>Xylariomycetidae</taxon>
        <taxon>Amphisphaeriales</taxon>
        <taxon>Apiosporaceae</taxon>
        <taxon>Apiospora</taxon>
    </lineage>
</organism>
<dbReference type="EMBL" id="JAQQWM010000007">
    <property type="protein sequence ID" value="KAK8057449.1"/>
    <property type="molecule type" value="Genomic_DNA"/>
</dbReference>